<dbReference type="RefSeq" id="WP_109016052.1">
    <property type="nucleotide sequence ID" value="NZ_BDOQ01000010.1"/>
</dbReference>
<dbReference type="PANTHER" id="PTHR46246:SF1">
    <property type="entry name" value="GUANOSINE-3',5'-BIS(DIPHOSPHATE) 3'-PYROPHOSPHOHYDROLASE MESH1"/>
    <property type="match status" value="1"/>
</dbReference>
<evidence type="ECO:0000313" key="2">
    <source>
        <dbReference type="Proteomes" id="UP000245081"/>
    </source>
</evidence>
<dbReference type="InterPro" id="IPR052194">
    <property type="entry name" value="MESH1"/>
</dbReference>
<organism evidence="1 2">
    <name type="scientific">Novimethylophilus kurashikiensis</name>
    <dbReference type="NCBI Taxonomy" id="1825523"/>
    <lineage>
        <taxon>Bacteria</taxon>
        <taxon>Pseudomonadati</taxon>
        <taxon>Pseudomonadota</taxon>
        <taxon>Betaproteobacteria</taxon>
        <taxon>Nitrosomonadales</taxon>
        <taxon>Methylophilaceae</taxon>
        <taxon>Novimethylophilus</taxon>
    </lineage>
</organism>
<dbReference type="Proteomes" id="UP000245081">
    <property type="component" value="Unassembled WGS sequence"/>
</dbReference>
<dbReference type="Pfam" id="PF13328">
    <property type="entry name" value="HD_4"/>
    <property type="match status" value="1"/>
</dbReference>
<comment type="caution">
    <text evidence="1">The sequence shown here is derived from an EMBL/GenBank/DDBJ whole genome shotgun (WGS) entry which is preliminary data.</text>
</comment>
<keyword evidence="1" id="KW-0378">Hydrolase</keyword>
<evidence type="ECO:0000313" key="1">
    <source>
        <dbReference type="EMBL" id="GBG14869.1"/>
    </source>
</evidence>
<name>A0A2R5FAM1_9PROT</name>
<dbReference type="OrthoDB" id="9802385at2"/>
<dbReference type="AlphaFoldDB" id="A0A2R5FAM1"/>
<dbReference type="EMBL" id="BDOQ01000010">
    <property type="protein sequence ID" value="GBG14869.1"/>
    <property type="molecule type" value="Genomic_DNA"/>
</dbReference>
<dbReference type="GO" id="GO:0008893">
    <property type="term" value="F:guanosine-3',5'-bis(diphosphate) 3'-diphosphatase activity"/>
    <property type="evidence" value="ECO:0007669"/>
    <property type="project" value="TreeGrafter"/>
</dbReference>
<keyword evidence="2" id="KW-1185">Reference proteome</keyword>
<protein>
    <submittedName>
        <fullName evidence="1">Guanosine-3',5'-bis(Diphosphate) 3'-pyrophosphohydrolase</fullName>
    </submittedName>
</protein>
<proteinExistence type="predicted"/>
<gene>
    <name evidence="1" type="ORF">NMK_2470</name>
</gene>
<dbReference type="SUPFAM" id="SSF109604">
    <property type="entry name" value="HD-domain/PDEase-like"/>
    <property type="match status" value="1"/>
</dbReference>
<dbReference type="PANTHER" id="PTHR46246">
    <property type="entry name" value="GUANOSINE-3',5'-BIS(DIPHOSPHATE) 3'-PYROPHOSPHOHYDROLASE MESH1"/>
    <property type="match status" value="1"/>
</dbReference>
<reference evidence="1 2" key="1">
    <citation type="journal article" date="2018" name="Environ. Microbiol.">
        <title>Isolation and genomic characterization of Novimethylophilus kurashikiensis gen. nov. sp. nov., a new lanthanide-dependent methylotrophic species of Methylophilaceae.</title>
        <authorList>
            <person name="Lv H."/>
            <person name="Sahin N."/>
            <person name="Tani A."/>
        </authorList>
    </citation>
    <scope>NUCLEOTIDE SEQUENCE [LARGE SCALE GENOMIC DNA]</scope>
    <source>
        <strain evidence="1 2">La2-4</strain>
    </source>
</reference>
<accession>A0A2R5FAM1</accession>
<dbReference type="Gene3D" id="1.10.3210.10">
    <property type="entry name" value="Hypothetical protein af1432"/>
    <property type="match status" value="1"/>
</dbReference>
<sequence length="193" mass="21600">MTSLESTIKVFPPEALRTHASSKVQLAVQDAAELYASQYRRYTELPYVTHPYGVAMRLLNIGADEPTLIAALFHSALDMNAGMSASMLRRQYGEEVLSLVLPLTEGPALAGVPRAERKRLYRERLIAAEPRVHDIKLADIIDSLDGIVHADLRLAKVYLPDHEALVKGLVKGHPALQQEARHTFTRERSRLKR</sequence>